<accession>A0A9W8ZEM7</accession>
<evidence type="ECO:0000256" key="1">
    <source>
        <dbReference type="PIRSR" id="PIRSR016184-1"/>
    </source>
</evidence>
<comment type="caution">
    <text evidence="2">The sequence shown here is derived from an EMBL/GenBank/DDBJ whole genome shotgun (WGS) entry which is preliminary data.</text>
</comment>
<dbReference type="Proteomes" id="UP001140510">
    <property type="component" value="Unassembled WGS sequence"/>
</dbReference>
<gene>
    <name evidence="2" type="ORF">N0V91_006547</name>
</gene>
<dbReference type="AlphaFoldDB" id="A0A9W8ZEM7"/>
<keyword evidence="3" id="KW-1185">Reference proteome</keyword>
<dbReference type="OrthoDB" id="75169at2759"/>
<dbReference type="PIRSF" id="PIRSF016184">
    <property type="entry name" value="PhzC_PhzF"/>
    <property type="match status" value="1"/>
</dbReference>
<dbReference type="Pfam" id="PF02567">
    <property type="entry name" value="PhzC-PhzF"/>
    <property type="match status" value="1"/>
</dbReference>
<dbReference type="SUPFAM" id="SSF54506">
    <property type="entry name" value="Diaminopimelate epimerase-like"/>
    <property type="match status" value="1"/>
</dbReference>
<dbReference type="NCBIfam" id="TIGR00654">
    <property type="entry name" value="PhzF_family"/>
    <property type="match status" value="1"/>
</dbReference>
<dbReference type="Gene3D" id="3.10.310.10">
    <property type="entry name" value="Diaminopimelate Epimerase, Chain A, domain 1"/>
    <property type="match status" value="1"/>
</dbReference>
<proteinExistence type="predicted"/>
<reference evidence="2" key="1">
    <citation type="submission" date="2022-10" db="EMBL/GenBank/DDBJ databases">
        <title>Tapping the CABI collections for fungal endophytes: first genome assemblies for Collariella, Neodidymelliopsis, Ascochyta clinopodiicola, Didymella pomorum, Didymosphaeria variabile, Neocosmospora piperis and Neocucurbitaria cava.</title>
        <authorList>
            <person name="Hill R."/>
        </authorList>
    </citation>
    <scope>NUCLEOTIDE SEQUENCE</scope>
    <source>
        <strain evidence="2">IMI 355091</strain>
    </source>
</reference>
<name>A0A9W8ZEM7_9PLEO</name>
<dbReference type="EMBL" id="JAPEVA010000051">
    <property type="protein sequence ID" value="KAJ4403494.1"/>
    <property type="molecule type" value="Genomic_DNA"/>
</dbReference>
<dbReference type="InterPro" id="IPR003719">
    <property type="entry name" value="Phenazine_PhzF-like"/>
</dbReference>
<dbReference type="PANTHER" id="PTHR13774:SF32">
    <property type="entry name" value="ANTISENSE-ENHANCING SEQUENCE 1"/>
    <property type="match status" value="1"/>
</dbReference>
<protein>
    <submittedName>
        <fullName evidence="2">Uncharacterized protein</fullName>
    </submittedName>
</protein>
<dbReference type="GO" id="GO:0016853">
    <property type="term" value="F:isomerase activity"/>
    <property type="evidence" value="ECO:0007669"/>
    <property type="project" value="TreeGrafter"/>
</dbReference>
<evidence type="ECO:0000313" key="2">
    <source>
        <dbReference type="EMBL" id="KAJ4403494.1"/>
    </source>
</evidence>
<sequence>MQLPFTTVDVFTTTPYIGNPLAIVHVPQRLRATLTEAQKQKVAREFNLSETTFLHDPSPENENGTVDFDIFTPLSRLAFAGHPTIGTAFLVAMDQGAYPGIRHLNIRAGLIPFEFDEERRRVSVQVPHAFRLHEKRLLHPFPGEETNGGMSGTVPLVSIVKGMAFNLVPMRDVKALGLPNKGLLPVEECYIAEHLDQGSGWDLGCDIYIKIKTTEDGEGIESVELSGSAVKVTEGSLTID</sequence>
<evidence type="ECO:0000313" key="3">
    <source>
        <dbReference type="Proteomes" id="UP001140510"/>
    </source>
</evidence>
<feature type="active site" evidence="1">
    <location>
        <position position="50"/>
    </location>
</feature>
<dbReference type="PANTHER" id="PTHR13774">
    <property type="entry name" value="PHENAZINE BIOSYNTHESIS PROTEIN"/>
    <property type="match status" value="1"/>
</dbReference>
<organism evidence="2 3">
    <name type="scientific">Didymella pomorum</name>
    <dbReference type="NCBI Taxonomy" id="749634"/>
    <lineage>
        <taxon>Eukaryota</taxon>
        <taxon>Fungi</taxon>
        <taxon>Dikarya</taxon>
        <taxon>Ascomycota</taxon>
        <taxon>Pezizomycotina</taxon>
        <taxon>Dothideomycetes</taxon>
        <taxon>Pleosporomycetidae</taxon>
        <taxon>Pleosporales</taxon>
        <taxon>Pleosporineae</taxon>
        <taxon>Didymellaceae</taxon>
        <taxon>Didymella</taxon>
    </lineage>
</organism>
<dbReference type="GO" id="GO:0005737">
    <property type="term" value="C:cytoplasm"/>
    <property type="evidence" value="ECO:0007669"/>
    <property type="project" value="TreeGrafter"/>
</dbReference>